<dbReference type="CDD" id="cd23938">
    <property type="entry name" value="ASADH_C_bac_like"/>
    <property type="match status" value="1"/>
</dbReference>
<keyword evidence="11" id="KW-0220">Diaminopimelate biosynthesis</keyword>
<dbReference type="Pfam" id="PF02774">
    <property type="entry name" value="Semialdhyde_dhC"/>
    <property type="match status" value="1"/>
</dbReference>
<accession>A0ABU5VZ79</accession>
<keyword evidence="8" id="KW-0028">Amino-acid biosynthesis</keyword>
<evidence type="ECO:0000256" key="8">
    <source>
        <dbReference type="ARBA" id="ARBA00022605"/>
    </source>
</evidence>
<evidence type="ECO:0000313" key="18">
    <source>
        <dbReference type="Proteomes" id="UP001302274"/>
    </source>
</evidence>
<dbReference type="InterPro" id="IPR000319">
    <property type="entry name" value="Asp-semialdehyde_DH_CS"/>
</dbReference>
<dbReference type="PANTHER" id="PTHR46278:SF4">
    <property type="entry name" value="ASPARTATE-SEMIALDEHYDE DEHYDROGENASE"/>
    <property type="match status" value="1"/>
</dbReference>
<gene>
    <name evidence="17" type="primary">asd</name>
    <name evidence="17" type="ORF">SHI21_18700</name>
</gene>
<comment type="pathway">
    <text evidence="2">Amino-acid biosynthesis; L-methionine biosynthesis via de novo pathway; L-homoserine from L-aspartate: step 2/3.</text>
</comment>
<dbReference type="PROSITE" id="PS01103">
    <property type="entry name" value="ASD"/>
    <property type="match status" value="1"/>
</dbReference>
<dbReference type="Gene3D" id="3.30.360.10">
    <property type="entry name" value="Dihydrodipicolinate Reductase, domain 2"/>
    <property type="match status" value="1"/>
</dbReference>
<comment type="pathway">
    <text evidence="3">Amino-acid biosynthesis; L-lysine biosynthesis via DAP pathway; (S)-tetrahydrodipicolinate from L-aspartate: step 2/4.</text>
</comment>
<evidence type="ECO:0000256" key="3">
    <source>
        <dbReference type="ARBA" id="ARBA00005076"/>
    </source>
</evidence>
<dbReference type="InterPro" id="IPR012280">
    <property type="entry name" value="Semialdhyde_DH_dimer_dom"/>
</dbReference>
<keyword evidence="10" id="KW-0521">NADP</keyword>
<dbReference type="Pfam" id="PF01118">
    <property type="entry name" value="Semialdhyde_dh"/>
    <property type="match status" value="1"/>
</dbReference>
<reference evidence="17 18" key="1">
    <citation type="submission" date="2023-11" db="EMBL/GenBank/DDBJ databases">
        <title>A Novel Polar Bacteriovorax (B. antarcticus) Isolated from the Biocrust in Antarctica.</title>
        <authorList>
            <person name="Mun W."/>
            <person name="Choi S.Y."/>
            <person name="Mitchell R.J."/>
        </authorList>
    </citation>
    <scope>NUCLEOTIDE SEQUENCE [LARGE SCALE GENOMIC DNA]</scope>
    <source>
        <strain evidence="17 18">PP10</strain>
    </source>
</reference>
<dbReference type="PANTHER" id="PTHR46278">
    <property type="entry name" value="DEHYDROGENASE, PUTATIVE-RELATED"/>
    <property type="match status" value="1"/>
</dbReference>
<dbReference type="Gene3D" id="3.40.50.720">
    <property type="entry name" value="NAD(P)-binding Rossmann-like Domain"/>
    <property type="match status" value="1"/>
</dbReference>
<organism evidence="17 18">
    <name type="scientific">Bacteriovorax antarcticus</name>
    <dbReference type="NCBI Taxonomy" id="3088717"/>
    <lineage>
        <taxon>Bacteria</taxon>
        <taxon>Pseudomonadati</taxon>
        <taxon>Bdellovibrionota</taxon>
        <taxon>Bacteriovoracia</taxon>
        <taxon>Bacteriovoracales</taxon>
        <taxon>Bacteriovoracaceae</taxon>
        <taxon>Bacteriovorax</taxon>
    </lineage>
</organism>
<dbReference type="NCBIfam" id="NF005144">
    <property type="entry name" value="PRK06598.1"/>
    <property type="match status" value="1"/>
</dbReference>
<dbReference type="SUPFAM" id="SSF55347">
    <property type="entry name" value="Glyceraldehyde-3-phosphate dehydrogenase-like, C-terminal domain"/>
    <property type="match status" value="1"/>
</dbReference>
<dbReference type="NCBIfam" id="TIGR01745">
    <property type="entry name" value="asd_gamma"/>
    <property type="match status" value="1"/>
</dbReference>
<proteinExistence type="inferred from homology"/>
<evidence type="ECO:0000259" key="16">
    <source>
        <dbReference type="SMART" id="SM00859"/>
    </source>
</evidence>
<evidence type="ECO:0000256" key="13">
    <source>
        <dbReference type="ARBA" id="ARBA00023154"/>
    </source>
</evidence>
<evidence type="ECO:0000256" key="4">
    <source>
        <dbReference type="ARBA" id="ARBA00005097"/>
    </source>
</evidence>
<evidence type="ECO:0000256" key="6">
    <source>
        <dbReference type="ARBA" id="ARBA00011738"/>
    </source>
</evidence>
<comment type="function">
    <text evidence="1">Catalyzes the NADPH-dependent formation of L-aspartate-semialdehyde (L-ASA) by the reductive dephosphorylation of L-aspartyl-4-phosphate.</text>
</comment>
<dbReference type="InterPro" id="IPR011534">
    <property type="entry name" value="Asp_ADH_gamma-type"/>
</dbReference>
<keyword evidence="18" id="KW-1185">Reference proteome</keyword>
<comment type="pathway">
    <text evidence="4">Amino-acid biosynthesis; L-threonine biosynthesis; L-threonine from L-aspartate: step 2/5.</text>
</comment>
<dbReference type="CDD" id="cd02314">
    <property type="entry name" value="VcASADH1_like_N"/>
    <property type="match status" value="1"/>
</dbReference>
<dbReference type="SUPFAM" id="SSF51735">
    <property type="entry name" value="NAD(P)-binding Rossmann-fold domains"/>
    <property type="match status" value="1"/>
</dbReference>
<dbReference type="EMBL" id="JAYGJQ010000003">
    <property type="protein sequence ID" value="MEA9358272.1"/>
    <property type="molecule type" value="Genomic_DNA"/>
</dbReference>
<dbReference type="GO" id="GO:0004073">
    <property type="term" value="F:aspartate-semialdehyde dehydrogenase activity"/>
    <property type="evidence" value="ECO:0007669"/>
    <property type="project" value="UniProtKB-EC"/>
</dbReference>
<keyword evidence="14" id="KW-0486">Methionine biosynthesis</keyword>
<comment type="caution">
    <text evidence="17">The sequence shown here is derived from an EMBL/GenBank/DDBJ whole genome shotgun (WGS) entry which is preliminary data.</text>
</comment>
<evidence type="ECO:0000256" key="7">
    <source>
        <dbReference type="ARBA" id="ARBA00013120"/>
    </source>
</evidence>
<evidence type="ECO:0000256" key="10">
    <source>
        <dbReference type="ARBA" id="ARBA00022857"/>
    </source>
</evidence>
<evidence type="ECO:0000256" key="15">
    <source>
        <dbReference type="ARBA" id="ARBA00047891"/>
    </source>
</evidence>
<evidence type="ECO:0000256" key="5">
    <source>
        <dbReference type="ARBA" id="ARBA00010584"/>
    </source>
</evidence>
<keyword evidence="13" id="KW-0457">Lysine biosynthesis</keyword>
<evidence type="ECO:0000256" key="1">
    <source>
        <dbReference type="ARBA" id="ARBA00002492"/>
    </source>
</evidence>
<comment type="similarity">
    <text evidence="5">Belongs to the aspartate-semialdehyde dehydrogenase family.</text>
</comment>
<dbReference type="SMART" id="SM00859">
    <property type="entry name" value="Semialdhyde_dh"/>
    <property type="match status" value="1"/>
</dbReference>
<evidence type="ECO:0000313" key="17">
    <source>
        <dbReference type="EMBL" id="MEA9358272.1"/>
    </source>
</evidence>
<keyword evidence="12 17" id="KW-0560">Oxidoreductase</keyword>
<dbReference type="InterPro" id="IPR000534">
    <property type="entry name" value="Semialdehyde_DH_NAD-bd"/>
</dbReference>
<evidence type="ECO:0000256" key="12">
    <source>
        <dbReference type="ARBA" id="ARBA00023002"/>
    </source>
</evidence>
<keyword evidence="9" id="KW-0791">Threonine biosynthesis</keyword>
<dbReference type="InterPro" id="IPR036291">
    <property type="entry name" value="NAD(P)-bd_dom_sf"/>
</dbReference>
<name>A0ABU5VZ79_9BACT</name>
<evidence type="ECO:0000256" key="2">
    <source>
        <dbReference type="ARBA" id="ARBA00005021"/>
    </source>
</evidence>
<dbReference type="RefSeq" id="WP_323578601.1">
    <property type="nucleotide sequence ID" value="NZ_JAYGJQ010000003.1"/>
</dbReference>
<dbReference type="Proteomes" id="UP001302274">
    <property type="component" value="Unassembled WGS sequence"/>
</dbReference>
<dbReference type="PIRSF" id="PIRSF000148">
    <property type="entry name" value="ASA_dh"/>
    <property type="match status" value="1"/>
</dbReference>
<evidence type="ECO:0000256" key="14">
    <source>
        <dbReference type="ARBA" id="ARBA00023167"/>
    </source>
</evidence>
<dbReference type="EC" id="1.2.1.11" evidence="7"/>
<evidence type="ECO:0000256" key="9">
    <source>
        <dbReference type="ARBA" id="ARBA00022697"/>
    </source>
</evidence>
<comment type="subunit">
    <text evidence="6">Homodimer.</text>
</comment>
<protein>
    <recommendedName>
        <fullName evidence="7">aspartate-semialdehyde dehydrogenase</fullName>
        <ecNumber evidence="7">1.2.1.11</ecNumber>
    </recommendedName>
</protein>
<feature type="domain" description="Semialdehyde dehydrogenase NAD-binding" evidence="16">
    <location>
        <begin position="2"/>
        <end position="123"/>
    </location>
</feature>
<sequence>MKLGIVGWRGMVGQVLMERMLQENDLSHFETTFFSTSNAGGDHPFSKMPKVDPKLKDAYSLPDLKSMDIVLTCQGGDYTKEVFKNLRNSGFKGFWIDAASAIRMDEASTIILDPVNLDVIKKALKDGKKDFIGGNCTVSLMLLALGGLFKANQIEWMTTMTYQAASGGGARHMNELLNQMKFVTDRVMDKETNLASRILEVEKRVTGLMGDPAFPKENFGAPLACNLLPWIDSDLENGQSREEWKASAEGNKILQSVKDIPIDGTCVRVSSMRCHAQGMTIKLKKNIPIEEIELMLAEHNPWVKVVANNKTDSLKYLTPEFASGKLTVPVGRLRKMYMGDDYLNAFTVGDQLLWGAAEPLRRMLHIILENNTRA</sequence>
<comment type="catalytic activity">
    <reaction evidence="15">
        <text>L-aspartate 4-semialdehyde + phosphate + NADP(+) = 4-phospho-L-aspartate + NADPH + H(+)</text>
        <dbReference type="Rhea" id="RHEA:24284"/>
        <dbReference type="ChEBI" id="CHEBI:15378"/>
        <dbReference type="ChEBI" id="CHEBI:43474"/>
        <dbReference type="ChEBI" id="CHEBI:57535"/>
        <dbReference type="ChEBI" id="CHEBI:57783"/>
        <dbReference type="ChEBI" id="CHEBI:58349"/>
        <dbReference type="ChEBI" id="CHEBI:537519"/>
        <dbReference type="EC" id="1.2.1.11"/>
    </reaction>
</comment>
<evidence type="ECO:0000256" key="11">
    <source>
        <dbReference type="ARBA" id="ARBA00022915"/>
    </source>
</evidence>